<evidence type="ECO:0000256" key="1">
    <source>
        <dbReference type="SAM" id="MobiDB-lite"/>
    </source>
</evidence>
<reference evidence="3" key="2">
    <citation type="submission" date="2015-06" db="UniProtKB">
        <authorList>
            <consortium name="EnsemblPlants"/>
        </authorList>
    </citation>
    <scope>IDENTIFICATION</scope>
    <source>
        <strain evidence="3">DM1-3 516 R44</strain>
    </source>
</reference>
<dbReference type="EnsemblPlants" id="PGSC0003DMT400085951">
    <property type="protein sequence ID" value="PGSC0003DMT400085951"/>
    <property type="gene ID" value="PGSC0003DMG400035522"/>
</dbReference>
<dbReference type="eggNOG" id="ENOG502R85P">
    <property type="taxonomic scope" value="Eukaryota"/>
</dbReference>
<evidence type="ECO:0000313" key="4">
    <source>
        <dbReference type="Proteomes" id="UP000011115"/>
    </source>
</evidence>
<dbReference type="Pfam" id="PF20167">
    <property type="entry name" value="Transposase_32"/>
    <property type="match status" value="1"/>
</dbReference>
<accession>M1DAM9</accession>
<dbReference type="PANTHER" id="PTHR33180">
    <property type="entry name" value="PHOTOSYSTEM II CP43 REACTION CENTER PROTEIN"/>
    <property type="match status" value="1"/>
</dbReference>
<keyword evidence="4" id="KW-1185">Reference proteome</keyword>
<sequence length="272" mass="29557">MIWFGFISSTIMPFQNKSILRHPKATCLGSIIARRRINMGLLISQEMAMRAKQKMTSLPFPVLVTELCKRAGVPHDTTRDIEVTLSSATDIWRIVAEFTREEVDRRRTAPTDTSSEVNVDSLPAEASSPTPASEPSGTSTPSSSSQVPGVSSSSQSARITQAMILKMGRLAQSADTRAAQLERSIPRMIESAILDAFTPLQTSIDALTVRVTNGESKQMKSSEVSALKAEVADLRKDVDYLNSTDFGSLIERADDLDAPENSGIPPATTRDV</sequence>
<dbReference type="HOGENOM" id="CLU_029307_2_2_1"/>
<reference evidence="4" key="1">
    <citation type="journal article" date="2011" name="Nature">
        <title>Genome sequence and analysis of the tuber crop potato.</title>
        <authorList>
            <consortium name="The Potato Genome Sequencing Consortium"/>
        </authorList>
    </citation>
    <scope>NUCLEOTIDE SEQUENCE [LARGE SCALE GENOMIC DNA]</scope>
    <source>
        <strain evidence="4">cv. DM1-3 516 R44</strain>
    </source>
</reference>
<evidence type="ECO:0000259" key="2">
    <source>
        <dbReference type="Pfam" id="PF20167"/>
    </source>
</evidence>
<feature type="compositionally biased region" description="Low complexity" evidence="1">
    <location>
        <begin position="123"/>
        <end position="155"/>
    </location>
</feature>
<feature type="region of interest" description="Disordered" evidence="1">
    <location>
        <begin position="102"/>
        <end position="155"/>
    </location>
</feature>
<dbReference type="Proteomes" id="UP000011115">
    <property type="component" value="Unassembled WGS sequence"/>
</dbReference>
<feature type="domain" description="Putative plant transposon protein" evidence="2">
    <location>
        <begin position="2"/>
        <end position="74"/>
    </location>
</feature>
<dbReference type="InParanoid" id="M1DAM9"/>
<dbReference type="AlphaFoldDB" id="M1DAM9"/>
<dbReference type="PaxDb" id="4113-PGSC0003DMT400085951"/>
<evidence type="ECO:0000313" key="3">
    <source>
        <dbReference type="EnsemblPlants" id="PGSC0003DMT400085951"/>
    </source>
</evidence>
<proteinExistence type="predicted"/>
<organism evidence="3 4">
    <name type="scientific">Solanum tuberosum</name>
    <name type="common">Potato</name>
    <dbReference type="NCBI Taxonomy" id="4113"/>
    <lineage>
        <taxon>Eukaryota</taxon>
        <taxon>Viridiplantae</taxon>
        <taxon>Streptophyta</taxon>
        <taxon>Embryophyta</taxon>
        <taxon>Tracheophyta</taxon>
        <taxon>Spermatophyta</taxon>
        <taxon>Magnoliopsida</taxon>
        <taxon>eudicotyledons</taxon>
        <taxon>Gunneridae</taxon>
        <taxon>Pentapetalae</taxon>
        <taxon>asterids</taxon>
        <taxon>lamiids</taxon>
        <taxon>Solanales</taxon>
        <taxon>Solanaceae</taxon>
        <taxon>Solanoideae</taxon>
        <taxon>Solaneae</taxon>
        <taxon>Solanum</taxon>
    </lineage>
</organism>
<dbReference type="PANTHER" id="PTHR33180:SF31">
    <property type="entry name" value="POLYPROTEIN PROTEIN"/>
    <property type="match status" value="1"/>
</dbReference>
<dbReference type="Gramene" id="PGSC0003DMT400085951">
    <property type="protein sequence ID" value="PGSC0003DMT400085951"/>
    <property type="gene ID" value="PGSC0003DMG400035522"/>
</dbReference>
<protein>
    <recommendedName>
        <fullName evidence="2">Putative plant transposon protein domain-containing protein</fullName>
    </recommendedName>
</protein>
<name>M1DAM9_SOLTU</name>
<dbReference type="InterPro" id="IPR046796">
    <property type="entry name" value="Transposase_32_dom"/>
</dbReference>
<feature type="region of interest" description="Disordered" evidence="1">
    <location>
        <begin position="251"/>
        <end position="272"/>
    </location>
</feature>